<sequence length="84" mass="9289">MATETGLGVVPFFFVELDPQWAGICNGMAVGSILKYADVAAKEPKFIAPICTNQPEQFLQSQILRMKRNDLIVDMCILKSLSLI</sequence>
<organism evidence="1 2">
    <name type="scientific">Acer negundo</name>
    <name type="common">Box elder</name>
    <dbReference type="NCBI Taxonomy" id="4023"/>
    <lineage>
        <taxon>Eukaryota</taxon>
        <taxon>Viridiplantae</taxon>
        <taxon>Streptophyta</taxon>
        <taxon>Embryophyta</taxon>
        <taxon>Tracheophyta</taxon>
        <taxon>Spermatophyta</taxon>
        <taxon>Magnoliopsida</taxon>
        <taxon>eudicotyledons</taxon>
        <taxon>Gunneridae</taxon>
        <taxon>Pentapetalae</taxon>
        <taxon>rosids</taxon>
        <taxon>malvids</taxon>
        <taxon>Sapindales</taxon>
        <taxon>Sapindaceae</taxon>
        <taxon>Hippocastanoideae</taxon>
        <taxon>Acereae</taxon>
        <taxon>Acer</taxon>
    </lineage>
</organism>
<protein>
    <submittedName>
        <fullName evidence="1">Uncharacterized protein</fullName>
    </submittedName>
</protein>
<evidence type="ECO:0000313" key="2">
    <source>
        <dbReference type="Proteomes" id="UP001064489"/>
    </source>
</evidence>
<dbReference type="EMBL" id="JAJSOW010000101">
    <property type="protein sequence ID" value="KAI9180290.1"/>
    <property type="molecule type" value="Genomic_DNA"/>
</dbReference>
<reference evidence="1" key="1">
    <citation type="journal article" date="2022" name="Plant J.">
        <title>Strategies of tolerance reflected in two North American maple genomes.</title>
        <authorList>
            <person name="McEvoy S.L."/>
            <person name="Sezen U.U."/>
            <person name="Trouern-Trend A."/>
            <person name="McMahon S.M."/>
            <person name="Schaberg P.G."/>
            <person name="Yang J."/>
            <person name="Wegrzyn J.L."/>
            <person name="Swenson N.G."/>
        </authorList>
    </citation>
    <scope>NUCLEOTIDE SEQUENCE</scope>
    <source>
        <strain evidence="1">91603</strain>
    </source>
</reference>
<comment type="caution">
    <text evidence="1">The sequence shown here is derived from an EMBL/GenBank/DDBJ whole genome shotgun (WGS) entry which is preliminary data.</text>
</comment>
<accession>A0AAD5NSX2</accession>
<keyword evidence="2" id="KW-1185">Reference proteome</keyword>
<dbReference type="AlphaFoldDB" id="A0AAD5NSX2"/>
<reference evidence="1" key="2">
    <citation type="submission" date="2023-02" db="EMBL/GenBank/DDBJ databases">
        <authorList>
            <person name="Swenson N.G."/>
            <person name="Wegrzyn J.L."/>
            <person name="Mcevoy S.L."/>
        </authorList>
    </citation>
    <scope>NUCLEOTIDE SEQUENCE</scope>
    <source>
        <strain evidence="1">91603</strain>
        <tissue evidence="1">Leaf</tissue>
    </source>
</reference>
<dbReference type="Proteomes" id="UP001064489">
    <property type="component" value="Chromosome 4"/>
</dbReference>
<evidence type="ECO:0000313" key="1">
    <source>
        <dbReference type="EMBL" id="KAI9180290.1"/>
    </source>
</evidence>
<name>A0AAD5NSX2_ACENE</name>
<gene>
    <name evidence="1" type="ORF">LWI28_003288</name>
</gene>
<proteinExistence type="predicted"/>